<dbReference type="Pfam" id="PF01170">
    <property type="entry name" value="UPF0020"/>
    <property type="match status" value="1"/>
</dbReference>
<dbReference type="EMBL" id="JBEWZI010000028">
    <property type="protein sequence ID" value="MET7016106.1"/>
    <property type="molecule type" value="Genomic_DNA"/>
</dbReference>
<dbReference type="Gene3D" id="3.30.2130.30">
    <property type="match status" value="1"/>
</dbReference>
<dbReference type="InterPro" id="IPR054170">
    <property type="entry name" value="RlmL_1st"/>
</dbReference>
<dbReference type="InterPro" id="IPR053943">
    <property type="entry name" value="RlmKL-like_Mtase_CS"/>
</dbReference>
<sequence>MSETFFAPCPRGLEQLLADELTACGASSVAPTHGGVSSEGDWAYAYRVNLESRLATRLLWKVGFTRYRSEDDIYRLASAVTWARSFDTINPIRVNVTSIKSPLKSLNFTTLRIKDGICDHFHAIKGGRPDVDTVSPDMRIHAFLTEDTCTLYLDTSGEPLYKRGFKRAKVEASIKENLAAGILKISGWQPGQTLLDPMCGSGTFLIEAAQMALDIAPGLGRSFAFEKFRHFDAELWRQIRSAAIQRQRQEPTLPIFGADIDPQQIRAAEANLEAAGLAGKVELLVCDVLDLEAPDDSGVLVSNPPYGVRLSTGDELHDWYPKLGDTLKRGFAGWNAYLITADLAMAKLIGLKASKRTPLMNGDLDCRVFEFKLVAGQNRERQQADQPAEQ</sequence>
<dbReference type="InterPro" id="IPR002052">
    <property type="entry name" value="DNA_methylase_N6_adenine_CS"/>
</dbReference>
<comment type="caution">
    <text evidence="5">The sequence shown here is derived from an EMBL/GenBank/DDBJ whole genome shotgun (WGS) entry which is preliminary data.</text>
</comment>
<keyword evidence="2" id="KW-0808">Transferase</keyword>
<dbReference type="Pfam" id="PF02926">
    <property type="entry name" value="THUMP"/>
    <property type="match status" value="1"/>
</dbReference>
<dbReference type="InterPro" id="IPR029063">
    <property type="entry name" value="SAM-dependent_MTases_sf"/>
</dbReference>
<feature type="domain" description="THUMP" evidence="4">
    <location>
        <begin position="44"/>
        <end position="155"/>
    </location>
</feature>
<evidence type="ECO:0000256" key="2">
    <source>
        <dbReference type="ARBA" id="ARBA00022679"/>
    </source>
</evidence>
<dbReference type="PROSITE" id="PS01261">
    <property type="entry name" value="UPF0020"/>
    <property type="match status" value="1"/>
</dbReference>
<dbReference type="Proteomes" id="UP001549691">
    <property type="component" value="Unassembled WGS sequence"/>
</dbReference>
<evidence type="ECO:0000256" key="1">
    <source>
        <dbReference type="ARBA" id="ARBA00022603"/>
    </source>
</evidence>
<dbReference type="PROSITE" id="PS00092">
    <property type="entry name" value="N6_MTASE"/>
    <property type="match status" value="1"/>
</dbReference>
<keyword evidence="6" id="KW-1185">Reference proteome</keyword>
<evidence type="ECO:0000313" key="6">
    <source>
        <dbReference type="Proteomes" id="UP001549691"/>
    </source>
</evidence>
<dbReference type="RefSeq" id="WP_354602564.1">
    <property type="nucleotide sequence ID" value="NZ_JBEWZI010000028.1"/>
</dbReference>
<dbReference type="PRINTS" id="PR00507">
    <property type="entry name" value="N12N6MTFRASE"/>
</dbReference>
<dbReference type="InterPro" id="IPR004114">
    <property type="entry name" value="THUMP_dom"/>
</dbReference>
<dbReference type="PANTHER" id="PTHR47313">
    <property type="entry name" value="RIBOSOMAL RNA LARGE SUBUNIT METHYLTRANSFERASE K/L"/>
    <property type="match status" value="1"/>
</dbReference>
<keyword evidence="1" id="KW-0489">Methyltransferase</keyword>
<protein>
    <submittedName>
        <fullName evidence="5">THUMP domain-containing protein</fullName>
    </submittedName>
</protein>
<dbReference type="Pfam" id="PF22020">
    <property type="entry name" value="RlmL_1st"/>
    <property type="match status" value="1"/>
</dbReference>
<dbReference type="CDD" id="cd11715">
    <property type="entry name" value="THUMP_AdoMetMT"/>
    <property type="match status" value="1"/>
</dbReference>
<dbReference type="Gene3D" id="3.40.50.150">
    <property type="entry name" value="Vaccinia Virus protein VP39"/>
    <property type="match status" value="1"/>
</dbReference>
<dbReference type="InterPro" id="IPR000241">
    <property type="entry name" value="RlmKL-like_Mtase"/>
</dbReference>
<evidence type="ECO:0000259" key="4">
    <source>
        <dbReference type="PROSITE" id="PS51165"/>
    </source>
</evidence>
<gene>
    <name evidence="5" type="ORF">ABXR19_18115</name>
</gene>
<keyword evidence="3" id="KW-0694">RNA-binding</keyword>
<dbReference type="PANTHER" id="PTHR47313:SF1">
    <property type="entry name" value="RIBOSOMAL RNA LARGE SUBUNIT METHYLTRANSFERASE K_L"/>
    <property type="match status" value="1"/>
</dbReference>
<dbReference type="SMART" id="SM00981">
    <property type="entry name" value="THUMP"/>
    <property type="match status" value="1"/>
</dbReference>
<organism evidence="5 6">
    <name type="scientific">Uliginosibacterium flavum</name>
    <dbReference type="NCBI Taxonomy" id="1396831"/>
    <lineage>
        <taxon>Bacteria</taxon>
        <taxon>Pseudomonadati</taxon>
        <taxon>Pseudomonadota</taxon>
        <taxon>Betaproteobacteria</taxon>
        <taxon>Rhodocyclales</taxon>
        <taxon>Zoogloeaceae</taxon>
        <taxon>Uliginosibacterium</taxon>
    </lineage>
</organism>
<evidence type="ECO:0000256" key="3">
    <source>
        <dbReference type="PROSITE-ProRule" id="PRU00529"/>
    </source>
</evidence>
<dbReference type="PROSITE" id="PS51165">
    <property type="entry name" value="THUMP"/>
    <property type="match status" value="1"/>
</dbReference>
<accession>A0ABV2TQA5</accession>
<reference evidence="5 6" key="1">
    <citation type="submission" date="2024-07" db="EMBL/GenBank/DDBJ databases">
        <title>Uliginosibacterium flavum JJ3220;KACC:17644.</title>
        <authorList>
            <person name="Kim M.K."/>
        </authorList>
    </citation>
    <scope>NUCLEOTIDE SEQUENCE [LARGE SCALE GENOMIC DNA]</scope>
    <source>
        <strain evidence="5 6">KACC:17644</strain>
    </source>
</reference>
<evidence type="ECO:0000313" key="5">
    <source>
        <dbReference type="EMBL" id="MET7016106.1"/>
    </source>
</evidence>
<proteinExistence type="predicted"/>
<name>A0ABV2TQA5_9RHOO</name>
<dbReference type="SUPFAM" id="SSF53335">
    <property type="entry name" value="S-adenosyl-L-methionine-dependent methyltransferases"/>
    <property type="match status" value="1"/>
</dbReference>